<evidence type="ECO:0000313" key="2">
    <source>
        <dbReference type="EMBL" id="KAK8059098.1"/>
    </source>
</evidence>
<accession>A0ABR1UJK2</accession>
<dbReference type="Proteomes" id="UP001446871">
    <property type="component" value="Unassembled WGS sequence"/>
</dbReference>
<feature type="region of interest" description="Disordered" evidence="1">
    <location>
        <begin position="1"/>
        <end position="86"/>
    </location>
</feature>
<keyword evidence="3" id="KW-1185">Reference proteome</keyword>
<sequence length="100" mass="10403">MAKVNYKSDNKPILGGAGGGHDLPSIAEQLASKTGCGTYRSKETSISTVGLELPIPKENNPSGTGPKHKPAETHQQAGGPPNLVDFGEKEFLSASSQQSK</sequence>
<evidence type="ECO:0000256" key="1">
    <source>
        <dbReference type="SAM" id="MobiDB-lite"/>
    </source>
</evidence>
<organism evidence="2 3">
    <name type="scientific">Apiospora saccharicola</name>
    <dbReference type="NCBI Taxonomy" id="335842"/>
    <lineage>
        <taxon>Eukaryota</taxon>
        <taxon>Fungi</taxon>
        <taxon>Dikarya</taxon>
        <taxon>Ascomycota</taxon>
        <taxon>Pezizomycotina</taxon>
        <taxon>Sordariomycetes</taxon>
        <taxon>Xylariomycetidae</taxon>
        <taxon>Amphisphaeriales</taxon>
        <taxon>Apiosporaceae</taxon>
        <taxon>Apiospora</taxon>
    </lineage>
</organism>
<feature type="compositionally biased region" description="Basic and acidic residues" evidence="1">
    <location>
        <begin position="1"/>
        <end position="10"/>
    </location>
</feature>
<proteinExistence type="predicted"/>
<reference evidence="2 3" key="1">
    <citation type="submission" date="2023-01" db="EMBL/GenBank/DDBJ databases">
        <title>Analysis of 21 Apiospora genomes using comparative genomics revels a genus with tremendous synthesis potential of carbohydrate active enzymes and secondary metabolites.</title>
        <authorList>
            <person name="Sorensen T."/>
        </authorList>
    </citation>
    <scope>NUCLEOTIDE SEQUENCE [LARGE SCALE GENOMIC DNA]</scope>
    <source>
        <strain evidence="2 3">CBS 83171</strain>
    </source>
</reference>
<name>A0ABR1UJK2_9PEZI</name>
<evidence type="ECO:0000313" key="3">
    <source>
        <dbReference type="Proteomes" id="UP001446871"/>
    </source>
</evidence>
<protein>
    <submittedName>
        <fullName evidence="2">Uncharacterized protein</fullName>
    </submittedName>
</protein>
<dbReference type="EMBL" id="JAQQWM010000006">
    <property type="protein sequence ID" value="KAK8059098.1"/>
    <property type="molecule type" value="Genomic_DNA"/>
</dbReference>
<comment type="caution">
    <text evidence="2">The sequence shown here is derived from an EMBL/GenBank/DDBJ whole genome shotgun (WGS) entry which is preliminary data.</text>
</comment>
<gene>
    <name evidence="2" type="ORF">PG996_009028</name>
</gene>